<feature type="compositionally biased region" description="Low complexity" evidence="12">
    <location>
        <begin position="1442"/>
        <end position="1452"/>
    </location>
</feature>
<dbReference type="Gene3D" id="1.10.167.10">
    <property type="entry name" value="Regulator of G-protein Signalling 4, domain 2"/>
    <property type="match status" value="1"/>
</dbReference>
<comment type="subcellular location">
    <subcellularLocation>
        <location evidence="2">Cytoplasm</location>
    </subcellularLocation>
    <subcellularLocation>
        <location evidence="1">Membrane</location>
    </subcellularLocation>
</comment>
<feature type="region of interest" description="Disordered" evidence="12">
    <location>
        <begin position="231"/>
        <end position="337"/>
    </location>
</feature>
<dbReference type="SUPFAM" id="SSF57889">
    <property type="entry name" value="Cysteine-rich domain"/>
    <property type="match status" value="1"/>
</dbReference>
<feature type="coiled-coil region" evidence="11">
    <location>
        <begin position="1643"/>
        <end position="1670"/>
    </location>
</feature>
<dbReference type="Pfam" id="PF00130">
    <property type="entry name" value="C1_1"/>
    <property type="match status" value="1"/>
</dbReference>
<evidence type="ECO:0000256" key="6">
    <source>
        <dbReference type="ARBA" id="ARBA00022658"/>
    </source>
</evidence>
<evidence type="ECO:0000256" key="4">
    <source>
        <dbReference type="ARBA" id="ARBA00022490"/>
    </source>
</evidence>
<evidence type="ECO:0000256" key="1">
    <source>
        <dbReference type="ARBA" id="ARBA00004370"/>
    </source>
</evidence>
<evidence type="ECO:0000256" key="9">
    <source>
        <dbReference type="ARBA" id="ARBA00023054"/>
    </source>
</evidence>
<evidence type="ECO:0000313" key="17">
    <source>
        <dbReference type="RefSeq" id="XP_017784841.1"/>
    </source>
</evidence>
<dbReference type="SUPFAM" id="SSF50729">
    <property type="entry name" value="PH domain-like"/>
    <property type="match status" value="1"/>
</dbReference>
<feature type="region of interest" description="Disordered" evidence="12">
    <location>
        <begin position="856"/>
        <end position="1043"/>
    </location>
</feature>
<evidence type="ECO:0000259" key="13">
    <source>
        <dbReference type="PROSITE" id="PS50010"/>
    </source>
</evidence>
<reference evidence="17" key="1">
    <citation type="submission" date="2025-08" db="UniProtKB">
        <authorList>
            <consortium name="RefSeq"/>
        </authorList>
    </citation>
    <scope>IDENTIFICATION</scope>
    <source>
        <tissue evidence="17">Whole Larva</tissue>
    </source>
</reference>
<keyword evidence="16" id="KW-1185">Reference proteome</keyword>
<feature type="region of interest" description="Disordered" evidence="12">
    <location>
        <begin position="1409"/>
        <end position="1458"/>
    </location>
</feature>
<organism evidence="16 17">
    <name type="scientific">Nicrophorus vespilloides</name>
    <name type="common">Boreal carrion beetle</name>
    <dbReference type="NCBI Taxonomy" id="110193"/>
    <lineage>
        <taxon>Eukaryota</taxon>
        <taxon>Metazoa</taxon>
        <taxon>Ecdysozoa</taxon>
        <taxon>Arthropoda</taxon>
        <taxon>Hexapoda</taxon>
        <taxon>Insecta</taxon>
        <taxon>Pterygota</taxon>
        <taxon>Neoptera</taxon>
        <taxon>Endopterygota</taxon>
        <taxon>Coleoptera</taxon>
        <taxon>Polyphaga</taxon>
        <taxon>Staphyliniformia</taxon>
        <taxon>Silphidae</taxon>
        <taxon>Nicrophorinae</taxon>
        <taxon>Nicrophorus</taxon>
    </lineage>
</organism>
<feature type="compositionally biased region" description="Basic and acidic residues" evidence="12">
    <location>
        <begin position="958"/>
        <end position="967"/>
    </location>
</feature>
<gene>
    <name evidence="17" type="primary">LOC108568340</name>
</gene>
<keyword evidence="3" id="KW-0343">GTPase activation</keyword>
<dbReference type="PROSITE" id="PS50010">
    <property type="entry name" value="DH_2"/>
    <property type="match status" value="1"/>
</dbReference>
<evidence type="ECO:0000256" key="11">
    <source>
        <dbReference type="SAM" id="Coils"/>
    </source>
</evidence>
<evidence type="ECO:0000256" key="3">
    <source>
        <dbReference type="ARBA" id="ARBA00022468"/>
    </source>
</evidence>
<dbReference type="PANTHER" id="PTHR45872">
    <property type="entry name" value="RHO GUANINE NUCLEOTIDE EXCHANGE FACTOR 2, ISOFORM D"/>
    <property type="match status" value="1"/>
</dbReference>
<feature type="compositionally biased region" description="Low complexity" evidence="12">
    <location>
        <begin position="373"/>
        <end position="383"/>
    </location>
</feature>
<dbReference type="PROSITE" id="PS50081">
    <property type="entry name" value="ZF_DAG_PE_2"/>
    <property type="match status" value="1"/>
</dbReference>
<keyword evidence="8" id="KW-0862">Zinc</keyword>
<keyword evidence="5" id="KW-0597">Phosphoprotein</keyword>
<feature type="compositionally biased region" description="Acidic residues" evidence="12">
    <location>
        <begin position="1698"/>
        <end position="1710"/>
    </location>
</feature>
<keyword evidence="4" id="KW-0963">Cytoplasm</keyword>
<dbReference type="CDD" id="cd13329">
    <property type="entry name" value="PH_RhoGEF"/>
    <property type="match status" value="1"/>
</dbReference>
<dbReference type="InterPro" id="IPR011993">
    <property type="entry name" value="PH-like_dom_sf"/>
</dbReference>
<feature type="region of interest" description="Disordered" evidence="12">
    <location>
        <begin position="1672"/>
        <end position="1710"/>
    </location>
</feature>
<feature type="compositionally biased region" description="Polar residues" evidence="12">
    <location>
        <begin position="231"/>
        <end position="240"/>
    </location>
</feature>
<keyword evidence="7" id="KW-0479">Metal-binding</keyword>
<dbReference type="GeneID" id="108568340"/>
<accession>A0ABM1NDE1</accession>
<feature type="region of interest" description="Disordered" evidence="12">
    <location>
        <begin position="1"/>
        <end position="34"/>
    </location>
</feature>
<name>A0ABM1NDE1_NICVS</name>
<dbReference type="Pfam" id="PF00595">
    <property type="entry name" value="PDZ"/>
    <property type="match status" value="1"/>
</dbReference>
<feature type="compositionally biased region" description="Pro residues" evidence="12">
    <location>
        <begin position="466"/>
        <end position="475"/>
    </location>
</feature>
<evidence type="ECO:0000259" key="14">
    <source>
        <dbReference type="PROSITE" id="PS50081"/>
    </source>
</evidence>
<evidence type="ECO:0000256" key="12">
    <source>
        <dbReference type="SAM" id="MobiDB-lite"/>
    </source>
</evidence>
<dbReference type="InterPro" id="IPR046349">
    <property type="entry name" value="C1-like_sf"/>
</dbReference>
<dbReference type="InterPro" id="IPR002219">
    <property type="entry name" value="PKC_DAG/PE"/>
</dbReference>
<dbReference type="SUPFAM" id="SSF50156">
    <property type="entry name" value="PDZ domain-like"/>
    <property type="match status" value="1"/>
</dbReference>
<feature type="compositionally biased region" description="Pro residues" evidence="12">
    <location>
        <begin position="250"/>
        <end position="264"/>
    </location>
</feature>
<evidence type="ECO:0000259" key="15">
    <source>
        <dbReference type="PROSITE" id="PS50106"/>
    </source>
</evidence>
<dbReference type="SUPFAM" id="SSF48097">
    <property type="entry name" value="Regulator of G-protein signaling, RGS"/>
    <property type="match status" value="1"/>
</dbReference>
<feature type="region of interest" description="Disordered" evidence="12">
    <location>
        <begin position="423"/>
        <end position="497"/>
    </location>
</feature>
<dbReference type="PANTHER" id="PTHR45872:SF2">
    <property type="entry name" value="RHO GUANINE NUCLEOTIDE EXCHANGE FACTOR 2, ISOFORM D"/>
    <property type="match status" value="1"/>
</dbReference>
<dbReference type="Pfam" id="PF00621">
    <property type="entry name" value="RhoGEF"/>
    <property type="match status" value="1"/>
</dbReference>
<evidence type="ECO:0000256" key="7">
    <source>
        <dbReference type="ARBA" id="ARBA00022723"/>
    </source>
</evidence>
<feature type="domain" description="Phorbol-ester/DAG-type" evidence="14">
    <location>
        <begin position="787"/>
        <end position="837"/>
    </location>
</feature>
<keyword evidence="10" id="KW-0472">Membrane</keyword>
<sequence length="1710" mass="190975">MDNSNSTLNERRTLSNVNGSAKRSSACTPSSLAAGGMGASARPVSLADSQNFPPGHQSSVRVVVIKYENGYGMKVSGDNPVFIQSVKQGGAAEKAGLHAGDRIMEVNGINVISSTHTDVVELIKSSNQVELKVHHKTGGSKIMGSPGIHARPFTTHNPSRITGPQPVDNEKQVQLQLERAQQLRRMIETEQIYIEKLRCSIASTPDEKQGQNLEKAERNLEMLLNMLKTHQGSTPSMSEQSTKDSLTDSSPPPPLPSTPPPKTLPPKTKHLHKTSSGSGDGGNVAFELEEELPPPLPKRNRSNQDPPPNNTPTMANNKPEENGNNPFTTPVVDGGGRNRCFSMDKNFGAMLDNAIYCTGERQTPPPLPPRNPPSNCSSPLSTPNQHHHSPSYESDGANSINKQMSYPLVATCATIFNNYPATHTHQRTKSSPESLISLTPSESSTKRIVSSESMQDFNYSSTATPPGTPPPPYPSPLADRRNSNSNRNSANTDEGDCSLEEMSIDIMSSPDASPMKGQGRMLANSSPIHAATPHTAQQSIMSMEDDEISEQDASQFDDHGPFKSLAQLWMKDNLPYLAVFMNYVLSHSDPDSLLFYLITDLYKEGNAKEMRKWAYEIHSCFLVPGAPLRINNVDETIAHEIDLVLQNEHYREEILRKIFWKARSKAKDELSHLLNDFQQKRIAGLGTIYGPADSVLLEMCNDKGSGRDIKHYETLLERLDPYLEELDKPHEESRKYYTAAALITVFTRIFAVRPPSNVMEKCPIFVNREKSLRSKLMAKYRKIYVQGHQYVAQHYYTVIRCYNCHQIIYGIAPQGYQCLFCHINLHRPCIQLYEDACPGPMKQKGMMKLMDRIRPENRDQKRKQSAHFLHTEREKRFLEERDNGADLNETGEAKPGNPLTRTPSDRRPDAVREESCRTQPLNQSTDNDNDSANPESSTSQPASTGNKRRQIGNINRSESVKEQPEKNRKQRRNVSDPLRTTGSEAVDLDNSISFHQHSGSSSNSSLSSRSLDSPSSSLDVGGLSDGQGGERDSDMEVEADPPDWKSALTNEQLSNLQANEMKRQDVINELFHTERSHVRNLKVLELIFRREIFRSKILTDSEMKLVFPNLPELLGTHSQFNSLMKTKRKEQSVVTDVGDILLNMFDGERGTAFRNAAAKFCEQQQNALELIKEKRKKDAKFENLLMNCEKNHHCRRLPLQGFLPQEMQRLSKYPLLLGRLIEQEEAACIANPGRSNAELEKLRKALEKSREILKEVNDAAKKASETARLSYINCHLETSGFDRTDNEYKHIDLTKYTFVYEGTVTLKRPNKNPLQVHMLLTEEAVILLQKEGQSYLLKFFHCGNQSNQTLSPIIKMQNVICRPNAADTVTLYLVSNNTLISHMYEIQCRDVNDRKTWLKYFTDASEQYKMRTERTQESEEEPELPASSSDRPETMEEEEVESSTPSPEPTSVEENKQQMRVEDTAIPAVHSAGGEGVSVKLIPNEWPLIQPSEVQVANPPVHTAEPVLTPLEQIKRKDTEVKQALAAKEGLVADLLSIPRDEYRMIADIVSEEVGKKEPSQRDLPELVLAAVFQVDQLLEVVNDSLNVSEADSVAAAGGKHPVCASNDVQMAATALAASSKSLVPSVPSSRLQSIATTLNSQLTILLSAVKGVEEDRENLRKELHRTREQLHEKCSLHGPVIDDDSTQLDSTQSGDLESIEESPTETETT</sequence>
<dbReference type="Pfam" id="PF17838">
    <property type="entry name" value="PH_16"/>
    <property type="match status" value="1"/>
</dbReference>
<dbReference type="PROSITE" id="PS00479">
    <property type="entry name" value="ZF_DAG_PE_1"/>
    <property type="match status" value="1"/>
</dbReference>
<dbReference type="Gene3D" id="2.30.42.10">
    <property type="match status" value="1"/>
</dbReference>
<feature type="region of interest" description="Disordered" evidence="12">
    <location>
        <begin position="360"/>
        <end position="399"/>
    </location>
</feature>
<feature type="compositionally biased region" description="Low complexity" evidence="12">
    <location>
        <begin position="998"/>
        <end position="1022"/>
    </location>
</feature>
<feature type="compositionally biased region" description="Polar residues" evidence="12">
    <location>
        <begin position="1"/>
        <end position="29"/>
    </location>
</feature>
<dbReference type="InterPro" id="IPR001849">
    <property type="entry name" value="PH_domain"/>
</dbReference>
<dbReference type="Pfam" id="PF09128">
    <property type="entry name" value="RGS-like"/>
    <property type="match status" value="1"/>
</dbReference>
<feature type="compositionally biased region" description="Basic and acidic residues" evidence="12">
    <location>
        <begin position="869"/>
        <end position="884"/>
    </location>
</feature>
<feature type="domain" description="DH" evidence="13">
    <location>
        <begin position="1062"/>
        <end position="1259"/>
    </location>
</feature>
<evidence type="ECO:0000256" key="10">
    <source>
        <dbReference type="ARBA" id="ARBA00023136"/>
    </source>
</evidence>
<dbReference type="RefSeq" id="XP_017784841.1">
    <property type="nucleotide sequence ID" value="XM_017929352.1"/>
</dbReference>
<dbReference type="Proteomes" id="UP000695000">
    <property type="component" value="Unplaced"/>
</dbReference>
<evidence type="ECO:0000256" key="2">
    <source>
        <dbReference type="ARBA" id="ARBA00004496"/>
    </source>
</evidence>
<feature type="compositionally biased region" description="Basic and acidic residues" evidence="12">
    <location>
        <begin position="903"/>
        <end position="916"/>
    </location>
</feature>
<keyword evidence="6" id="KW-0344">Guanine-nucleotide releasing factor</keyword>
<dbReference type="InterPro" id="IPR044926">
    <property type="entry name" value="RGS_subdomain_2"/>
</dbReference>
<evidence type="ECO:0000256" key="8">
    <source>
        <dbReference type="ARBA" id="ARBA00022833"/>
    </source>
</evidence>
<dbReference type="Gene3D" id="1.20.900.10">
    <property type="entry name" value="Dbl homology (DH) domain"/>
    <property type="match status" value="1"/>
</dbReference>
<feature type="compositionally biased region" description="Polar residues" evidence="12">
    <location>
        <begin position="423"/>
        <end position="459"/>
    </location>
</feature>
<dbReference type="InterPro" id="IPR000219">
    <property type="entry name" value="DH_dom"/>
</dbReference>
<feature type="compositionally biased region" description="Pro residues" evidence="12">
    <location>
        <begin position="363"/>
        <end position="372"/>
    </location>
</feature>
<dbReference type="InterPro" id="IPR041020">
    <property type="entry name" value="PH_16"/>
</dbReference>
<dbReference type="InterPro" id="IPR036305">
    <property type="entry name" value="RGS_sf"/>
</dbReference>
<protein>
    <submittedName>
        <fullName evidence="17">Rho guanine nucleotide exchange factor 11 isoform X1</fullName>
    </submittedName>
</protein>
<dbReference type="CDD" id="cd00160">
    <property type="entry name" value="RhoGEF"/>
    <property type="match status" value="1"/>
</dbReference>
<keyword evidence="9 11" id="KW-0175">Coiled coil</keyword>
<dbReference type="InterPro" id="IPR001478">
    <property type="entry name" value="PDZ"/>
</dbReference>
<dbReference type="Gene3D" id="3.30.60.20">
    <property type="match status" value="1"/>
</dbReference>
<dbReference type="SMART" id="SM00325">
    <property type="entry name" value="RhoGEF"/>
    <property type="match status" value="1"/>
</dbReference>
<dbReference type="PROSITE" id="PS50106">
    <property type="entry name" value="PDZ"/>
    <property type="match status" value="1"/>
</dbReference>
<dbReference type="InterPro" id="IPR035899">
    <property type="entry name" value="DBL_dom_sf"/>
</dbReference>
<dbReference type="SUPFAM" id="SSF48065">
    <property type="entry name" value="DBL homology domain (DH-domain)"/>
    <property type="match status" value="1"/>
</dbReference>
<dbReference type="Gene3D" id="2.30.29.30">
    <property type="entry name" value="Pleckstrin-homology domain (PH domain)/Phosphotyrosine-binding domain (PTB)"/>
    <property type="match status" value="1"/>
</dbReference>
<dbReference type="InterPro" id="IPR036034">
    <property type="entry name" value="PDZ_sf"/>
</dbReference>
<dbReference type="InterPro" id="IPR015212">
    <property type="entry name" value="RGS-like_dom"/>
</dbReference>
<feature type="coiled-coil region" evidence="11">
    <location>
        <begin position="1236"/>
        <end position="1266"/>
    </location>
</feature>
<feature type="domain" description="PDZ" evidence="15">
    <location>
        <begin position="61"/>
        <end position="126"/>
    </location>
</feature>
<dbReference type="SMART" id="SM00228">
    <property type="entry name" value="PDZ"/>
    <property type="match status" value="1"/>
</dbReference>
<evidence type="ECO:0000313" key="16">
    <source>
        <dbReference type="Proteomes" id="UP000695000"/>
    </source>
</evidence>
<proteinExistence type="predicted"/>
<evidence type="ECO:0000256" key="5">
    <source>
        <dbReference type="ARBA" id="ARBA00022553"/>
    </source>
</evidence>
<dbReference type="SMART" id="SM00233">
    <property type="entry name" value="PH"/>
    <property type="match status" value="1"/>
</dbReference>
<feature type="compositionally biased region" description="Polar residues" evidence="12">
    <location>
        <begin position="917"/>
        <end position="945"/>
    </location>
</feature>